<name>A0A9J6RQA4_9GAMM</name>
<dbReference type="AlphaFoldDB" id="A0A9J6RQA4"/>
<dbReference type="NCBIfam" id="TIGR03752">
    <property type="entry name" value="conj_TIGR03752"/>
    <property type="match status" value="1"/>
</dbReference>
<dbReference type="PROSITE" id="PS51257">
    <property type="entry name" value="PROKAR_LIPOPROTEIN"/>
    <property type="match status" value="1"/>
</dbReference>
<evidence type="ECO:0000313" key="3">
    <source>
        <dbReference type="Proteomes" id="UP001069090"/>
    </source>
</evidence>
<comment type="caution">
    <text evidence="2">The sequence shown here is derived from an EMBL/GenBank/DDBJ whole genome shotgun (WGS) entry which is preliminary data.</text>
</comment>
<evidence type="ECO:0000256" key="1">
    <source>
        <dbReference type="SAM" id="Coils"/>
    </source>
</evidence>
<organism evidence="2 3">
    <name type="scientific">Dasania phycosphaerae</name>
    <dbReference type="NCBI Taxonomy" id="2950436"/>
    <lineage>
        <taxon>Bacteria</taxon>
        <taxon>Pseudomonadati</taxon>
        <taxon>Pseudomonadota</taxon>
        <taxon>Gammaproteobacteria</taxon>
        <taxon>Cellvibrionales</taxon>
        <taxon>Spongiibacteraceae</taxon>
        <taxon>Dasania</taxon>
    </lineage>
</organism>
<dbReference type="EMBL" id="JAPTGG010000016">
    <property type="protein sequence ID" value="MCZ0866755.1"/>
    <property type="molecule type" value="Genomic_DNA"/>
</dbReference>
<reference evidence="2 3" key="1">
    <citation type="submission" date="2022-12" db="EMBL/GenBank/DDBJ databases">
        <title>Dasania phycosphaerae sp. nov., isolated from particulate material of the south coast of Korea.</title>
        <authorList>
            <person name="Jiang Y."/>
        </authorList>
    </citation>
    <scope>NUCLEOTIDE SEQUENCE [LARGE SCALE GENOMIC DNA]</scope>
    <source>
        <strain evidence="2 3">GY-19</strain>
    </source>
</reference>
<protein>
    <submittedName>
        <fullName evidence="2">TIGR03752 family integrating conjugative element protein</fullName>
    </submittedName>
</protein>
<keyword evidence="1" id="KW-0175">Coiled coil</keyword>
<evidence type="ECO:0000313" key="2">
    <source>
        <dbReference type="EMBL" id="MCZ0866755.1"/>
    </source>
</evidence>
<keyword evidence="3" id="KW-1185">Reference proteome</keyword>
<dbReference type="InterPro" id="IPR021207">
    <property type="entry name" value="Integr_conj_element_PFL4705"/>
</dbReference>
<sequence length="452" mass="48829">MAEKRMNPLLIGGVLLAIGCLSLVMCAEQKESFQPVEQMPGYDPGAKPQDGDTQTDTIKALQAYAREAVQKADRLNASTNKSMGKVLENQQKVSKLEAANKQAQEAVNETKVSINVLQQNLSELKGELADWQKEKTHNDIGKLNRDGLPIGFGFDGQNVIPVNPDQGVWYNPIDYGEPEINDGKNGRFTGLLPRLPDTTQVNHKAQDSQKEKQIIVEPIYTLPKDATLTDGLALTALIGRIPVEGQTPDPYPIKIYIGKENLLANGHDMPEVEGMIFSGLGFGDWNLSCVSARLTSATFIFEDGSIVNHSSQGKPLGYISDPSGVPCVAGRFVTNAPLFITQRVGLAGLGAAGSAYAEAQQQHQTSSLTGSTTSTVVGNINKLVAGEAVQSATDEVSRWLLARQKQSFDAVVVNPGAAISVHLDRSLPLDKNSIARRVRYAKDDSHSNRDLD</sequence>
<proteinExistence type="predicted"/>
<feature type="coiled-coil region" evidence="1">
    <location>
        <begin position="86"/>
        <end position="134"/>
    </location>
</feature>
<accession>A0A9J6RQA4</accession>
<gene>
    <name evidence="2" type="ORF">O0V09_16200</name>
</gene>
<dbReference type="RefSeq" id="WP_268905268.1">
    <property type="nucleotide sequence ID" value="NZ_JAPTGG010000016.1"/>
</dbReference>
<dbReference type="Proteomes" id="UP001069090">
    <property type="component" value="Unassembled WGS sequence"/>
</dbReference>